<gene>
    <name evidence="3" type="primary">6050647</name>
    <name evidence="2" type="ORF">CpipJ_CPIJ016554</name>
</gene>
<dbReference type="EnsemblMetazoa" id="CPIJ016554-RA">
    <property type="protein sequence ID" value="CPIJ016554-PA"/>
    <property type="gene ID" value="CPIJ016554"/>
</dbReference>
<evidence type="ECO:0000313" key="2">
    <source>
        <dbReference type="EMBL" id="EDS44645.1"/>
    </source>
</evidence>
<reference evidence="3" key="2">
    <citation type="submission" date="2021-02" db="UniProtKB">
        <authorList>
            <consortium name="EnsemblMetazoa"/>
        </authorList>
    </citation>
    <scope>IDENTIFICATION</scope>
    <source>
        <strain evidence="3">JHB</strain>
    </source>
</reference>
<evidence type="ECO:0000313" key="3">
    <source>
        <dbReference type="EnsemblMetazoa" id="CPIJ016554-PA"/>
    </source>
</evidence>
<accession>B0XC39</accession>
<evidence type="ECO:0000256" key="1">
    <source>
        <dbReference type="SAM" id="MobiDB-lite"/>
    </source>
</evidence>
<organism>
    <name type="scientific">Culex quinquefasciatus</name>
    <name type="common">Southern house mosquito</name>
    <name type="synonym">Culex pungens</name>
    <dbReference type="NCBI Taxonomy" id="7176"/>
    <lineage>
        <taxon>Eukaryota</taxon>
        <taxon>Metazoa</taxon>
        <taxon>Ecdysozoa</taxon>
        <taxon>Arthropoda</taxon>
        <taxon>Hexapoda</taxon>
        <taxon>Insecta</taxon>
        <taxon>Pterygota</taxon>
        <taxon>Neoptera</taxon>
        <taxon>Endopterygota</taxon>
        <taxon>Diptera</taxon>
        <taxon>Nematocera</taxon>
        <taxon>Culicoidea</taxon>
        <taxon>Culicidae</taxon>
        <taxon>Culicinae</taxon>
        <taxon>Culicini</taxon>
        <taxon>Culex</taxon>
        <taxon>Culex</taxon>
    </lineage>
</organism>
<dbReference type="InParanoid" id="B0XC39"/>
<protein>
    <submittedName>
        <fullName evidence="2 3">Zinc finger protein</fullName>
    </submittedName>
</protein>
<proteinExistence type="predicted"/>
<dbReference type="KEGG" id="cqu:CpipJ_CPIJ016554"/>
<dbReference type="VEuPathDB" id="VectorBase:CPIJ016554"/>
<reference evidence="2" key="1">
    <citation type="submission" date="2007-03" db="EMBL/GenBank/DDBJ databases">
        <title>Annotation of Culex pipiens quinquefasciatus.</title>
        <authorList>
            <consortium name="The Broad Institute Genome Sequencing Platform"/>
            <person name="Atkinson P.W."/>
            <person name="Hemingway J."/>
            <person name="Christensen B.M."/>
            <person name="Higgs S."/>
            <person name="Kodira C."/>
            <person name="Hannick L."/>
            <person name="Megy K."/>
            <person name="O'Leary S."/>
            <person name="Pearson M."/>
            <person name="Haas B.J."/>
            <person name="Mauceli E."/>
            <person name="Wortman J.R."/>
            <person name="Lee N.H."/>
            <person name="Guigo R."/>
            <person name="Stanke M."/>
            <person name="Alvarado L."/>
            <person name="Amedeo P."/>
            <person name="Antoine C.H."/>
            <person name="Arensburger P."/>
            <person name="Bidwell S.L."/>
            <person name="Crawford M."/>
            <person name="Camaro F."/>
            <person name="Devon K."/>
            <person name="Engels R."/>
            <person name="Hammond M."/>
            <person name="Howarth C."/>
            <person name="Koehrsen M."/>
            <person name="Lawson D."/>
            <person name="Montgomery P."/>
            <person name="Nene V."/>
            <person name="Nusbaum C."/>
            <person name="Puiu D."/>
            <person name="Romero-Severson J."/>
            <person name="Severson D.W."/>
            <person name="Shumway M."/>
            <person name="Sisk P."/>
            <person name="Stolte C."/>
            <person name="Zeng Q."/>
            <person name="Eisenstadt E."/>
            <person name="Fraser-Liggett C."/>
            <person name="Strausberg R."/>
            <person name="Galagan J."/>
            <person name="Birren B."/>
            <person name="Collins F.H."/>
        </authorList>
    </citation>
    <scope>NUCLEOTIDE SEQUENCE [LARGE SCALE GENOMIC DNA]</scope>
    <source>
        <strain evidence="2">JHB</strain>
    </source>
</reference>
<dbReference type="EMBL" id="DS232674">
    <property type="protein sequence ID" value="EDS44645.1"/>
    <property type="molecule type" value="Genomic_DNA"/>
</dbReference>
<feature type="region of interest" description="Disordered" evidence="1">
    <location>
        <begin position="1"/>
        <end position="34"/>
    </location>
</feature>
<name>B0XC39_CULQU</name>
<evidence type="ECO:0000313" key="4">
    <source>
        <dbReference type="Proteomes" id="UP000002320"/>
    </source>
</evidence>
<dbReference type="HOGENOM" id="CLU_2111266_0_0_1"/>
<dbReference type="Proteomes" id="UP000002320">
    <property type="component" value="Unassembled WGS sequence"/>
</dbReference>
<dbReference type="AlphaFoldDB" id="B0XC39"/>
<sequence length="115" mass="12428">MMTNAFLKPGKLRRDNSNVNHHQHGTGSHFGTYGSGPVRQIRQFSRPVPLPHGQPATSTAGTAGAAAVARSHCSIAQFPPNLFIGEHHIGDRDSLQQSHLSLLLFLPADQVGTDW</sequence>
<keyword evidence="4" id="KW-1185">Reference proteome</keyword>